<dbReference type="Pfam" id="PF07762">
    <property type="entry name" value="DUF1618"/>
    <property type="match status" value="1"/>
</dbReference>
<organism evidence="2 3">
    <name type="scientific">Panicum miliaceum</name>
    <name type="common">Proso millet</name>
    <name type="synonym">Broomcorn millet</name>
    <dbReference type="NCBI Taxonomy" id="4540"/>
    <lineage>
        <taxon>Eukaryota</taxon>
        <taxon>Viridiplantae</taxon>
        <taxon>Streptophyta</taxon>
        <taxon>Embryophyta</taxon>
        <taxon>Tracheophyta</taxon>
        <taxon>Spermatophyta</taxon>
        <taxon>Magnoliopsida</taxon>
        <taxon>Liliopsida</taxon>
        <taxon>Poales</taxon>
        <taxon>Poaceae</taxon>
        <taxon>PACMAD clade</taxon>
        <taxon>Panicoideae</taxon>
        <taxon>Panicodae</taxon>
        <taxon>Paniceae</taxon>
        <taxon>Panicinae</taxon>
        <taxon>Panicum</taxon>
        <taxon>Panicum sect. Panicum</taxon>
    </lineage>
</organism>
<dbReference type="OrthoDB" id="687690at2759"/>
<dbReference type="Proteomes" id="UP000275267">
    <property type="component" value="Unassembled WGS sequence"/>
</dbReference>
<name>A0A3L6Q0R0_PANMI</name>
<dbReference type="PANTHER" id="PTHR33074:SF76">
    <property type="entry name" value="OS11G0569701 PROTEIN"/>
    <property type="match status" value="1"/>
</dbReference>
<reference evidence="3" key="1">
    <citation type="journal article" date="2019" name="Nat. Commun.">
        <title>The genome of broomcorn millet.</title>
        <authorList>
            <person name="Zou C."/>
            <person name="Miki D."/>
            <person name="Li D."/>
            <person name="Tang Q."/>
            <person name="Xiao L."/>
            <person name="Rajput S."/>
            <person name="Deng P."/>
            <person name="Jia W."/>
            <person name="Huang R."/>
            <person name="Zhang M."/>
            <person name="Sun Y."/>
            <person name="Hu J."/>
            <person name="Fu X."/>
            <person name="Schnable P.S."/>
            <person name="Li F."/>
            <person name="Zhang H."/>
            <person name="Feng B."/>
            <person name="Zhu X."/>
            <person name="Liu R."/>
            <person name="Schnable J.C."/>
            <person name="Zhu J.-K."/>
            <person name="Zhang H."/>
        </authorList>
    </citation>
    <scope>NUCLEOTIDE SEQUENCE [LARGE SCALE GENOMIC DNA]</scope>
</reference>
<dbReference type="InterPro" id="IPR011676">
    <property type="entry name" value="DUF1618"/>
</dbReference>
<evidence type="ECO:0000313" key="2">
    <source>
        <dbReference type="EMBL" id="RLM69547.1"/>
    </source>
</evidence>
<dbReference type="EMBL" id="PQIB02000014">
    <property type="protein sequence ID" value="RLM69547.1"/>
    <property type="molecule type" value="Genomic_DNA"/>
</dbReference>
<feature type="domain" description="DUF1618" evidence="1">
    <location>
        <begin position="23"/>
        <end position="173"/>
    </location>
</feature>
<dbReference type="PANTHER" id="PTHR33074">
    <property type="entry name" value="EXPRESSED PROTEIN-RELATED"/>
    <property type="match status" value="1"/>
</dbReference>
<sequence>MLLELWNFFPDRVVPVGDRFLCWVKYSSGILLCDMAADPNLVLRHLPLPVTPWPCGGPHHIRGYSDDEYEDDQMRCSRNMCGAGAAALRFVSVDPRCCCGGPGRSTCPRSTFAFTVTTWTMSLTTAAEGERMAWAVDGVLDCEELWALPGYEGLPRVPPECPVVSPDNPDIVCFRLSEEMVWMLEVDTRRKVLLSVVQCRPKDPYDHLAAFLVECFTTRLSRVPDHLRRFRLTHETTSHNA</sequence>
<proteinExistence type="predicted"/>
<protein>
    <recommendedName>
        <fullName evidence="1">DUF1618 domain-containing protein</fullName>
    </recommendedName>
</protein>
<gene>
    <name evidence="2" type="ORF">C2845_PM17G03280</name>
</gene>
<keyword evidence="3" id="KW-1185">Reference proteome</keyword>
<evidence type="ECO:0000313" key="3">
    <source>
        <dbReference type="Proteomes" id="UP000275267"/>
    </source>
</evidence>
<comment type="caution">
    <text evidence="2">The sequence shown here is derived from an EMBL/GenBank/DDBJ whole genome shotgun (WGS) entry which is preliminary data.</text>
</comment>
<accession>A0A3L6Q0R0</accession>
<dbReference type="AlphaFoldDB" id="A0A3L6Q0R0"/>
<dbReference type="STRING" id="4540.A0A3L6Q0R0"/>
<evidence type="ECO:0000259" key="1">
    <source>
        <dbReference type="Pfam" id="PF07762"/>
    </source>
</evidence>